<dbReference type="AlphaFoldDB" id="A0AAV1BX90"/>
<accession>A0AAV1BX90</accession>
<keyword evidence="1" id="KW-1133">Transmembrane helix</keyword>
<keyword evidence="1" id="KW-0812">Transmembrane</keyword>
<keyword evidence="1" id="KW-0472">Membrane</keyword>
<dbReference type="PANTHER" id="PTHR46631">
    <property type="entry name" value="60S RIBOSOMAL PROTEIN L18A-LIKE"/>
    <property type="match status" value="1"/>
</dbReference>
<feature type="transmembrane region" description="Helical" evidence="1">
    <location>
        <begin position="107"/>
        <end position="130"/>
    </location>
</feature>
<keyword evidence="3" id="KW-1185">Reference proteome</keyword>
<dbReference type="PANTHER" id="PTHR46631:SF4">
    <property type="entry name" value="OS06G0359400 PROTEIN"/>
    <property type="match status" value="1"/>
</dbReference>
<reference evidence="2" key="1">
    <citation type="submission" date="2023-03" db="EMBL/GenBank/DDBJ databases">
        <authorList>
            <person name="Julca I."/>
        </authorList>
    </citation>
    <scope>NUCLEOTIDE SEQUENCE</scope>
</reference>
<dbReference type="EMBL" id="OX459118">
    <property type="protein sequence ID" value="CAI9087949.1"/>
    <property type="molecule type" value="Genomic_DNA"/>
</dbReference>
<evidence type="ECO:0000313" key="2">
    <source>
        <dbReference type="EMBL" id="CAI9087949.1"/>
    </source>
</evidence>
<gene>
    <name evidence="2" type="ORF">OLC1_LOCUS648</name>
</gene>
<sequence>MTVDEGKTSGVSVTVDASSGAEPAFSRQYYYGTFQGVNSQPPMPSAPPPPASAPVVGFPQPIPPPGTAVPSPYYYHQHVGYQAVPGYAVAEGIYVVPRRLPCCGIGIGWLLFIFGFFLGAVPWYIGAFLLMCARLDHREKPGLFACTLAAILALVAISLGVTKATNAW</sequence>
<evidence type="ECO:0000313" key="3">
    <source>
        <dbReference type="Proteomes" id="UP001161247"/>
    </source>
</evidence>
<protein>
    <submittedName>
        <fullName evidence="2">OLC1v1022157C1</fullName>
    </submittedName>
</protein>
<evidence type="ECO:0000256" key="1">
    <source>
        <dbReference type="SAM" id="Phobius"/>
    </source>
</evidence>
<dbReference type="InterPro" id="IPR044804">
    <property type="entry name" value="Ribosomal_eL20z-like"/>
</dbReference>
<feature type="transmembrane region" description="Helical" evidence="1">
    <location>
        <begin position="142"/>
        <end position="161"/>
    </location>
</feature>
<proteinExistence type="predicted"/>
<dbReference type="Proteomes" id="UP001161247">
    <property type="component" value="Chromosome 1"/>
</dbReference>
<organism evidence="2 3">
    <name type="scientific">Oldenlandia corymbosa var. corymbosa</name>
    <dbReference type="NCBI Taxonomy" id="529605"/>
    <lineage>
        <taxon>Eukaryota</taxon>
        <taxon>Viridiplantae</taxon>
        <taxon>Streptophyta</taxon>
        <taxon>Embryophyta</taxon>
        <taxon>Tracheophyta</taxon>
        <taxon>Spermatophyta</taxon>
        <taxon>Magnoliopsida</taxon>
        <taxon>eudicotyledons</taxon>
        <taxon>Gunneridae</taxon>
        <taxon>Pentapetalae</taxon>
        <taxon>asterids</taxon>
        <taxon>lamiids</taxon>
        <taxon>Gentianales</taxon>
        <taxon>Rubiaceae</taxon>
        <taxon>Rubioideae</taxon>
        <taxon>Spermacoceae</taxon>
        <taxon>Hedyotis-Oldenlandia complex</taxon>
        <taxon>Oldenlandia</taxon>
    </lineage>
</organism>
<name>A0AAV1BX90_OLDCO</name>